<organism evidence="1 2">
    <name type="scientific">Gordonia malaquae NBRC 108250</name>
    <dbReference type="NCBI Taxonomy" id="1223542"/>
    <lineage>
        <taxon>Bacteria</taxon>
        <taxon>Bacillati</taxon>
        <taxon>Actinomycetota</taxon>
        <taxon>Actinomycetes</taxon>
        <taxon>Mycobacteriales</taxon>
        <taxon>Gordoniaceae</taxon>
        <taxon>Gordonia</taxon>
    </lineage>
</organism>
<protein>
    <submittedName>
        <fullName evidence="1">Uncharacterized protein</fullName>
    </submittedName>
</protein>
<comment type="caution">
    <text evidence="1">The sequence shown here is derived from an EMBL/GenBank/DDBJ whole genome shotgun (WGS) entry which is preliminary data.</text>
</comment>
<sequence>MIVGVLASIGVVGTLWQRQRSEAMDRMHRDRFDARAEWWRRFQWAAEQAHRGDDASSELGFAVLEALTESPLVTSSEVGILAATANLRPRRSSSDPGRGEQS</sequence>
<dbReference type="EMBL" id="BAOP01000005">
    <property type="protein sequence ID" value="GAC78911.1"/>
    <property type="molecule type" value="Genomic_DNA"/>
</dbReference>
<keyword evidence="2" id="KW-1185">Reference proteome</keyword>
<evidence type="ECO:0000313" key="2">
    <source>
        <dbReference type="Proteomes" id="UP000035009"/>
    </source>
</evidence>
<dbReference type="STRING" id="410332.SAMN04488550_0421"/>
<gene>
    <name evidence="1" type="ORF">GM1_005_00940</name>
</gene>
<reference evidence="1 2" key="1">
    <citation type="submission" date="2013-02" db="EMBL/GenBank/DDBJ databases">
        <title>Whole genome shotgun sequence of Gordonia malaquae NBRC 108250.</title>
        <authorList>
            <person name="Yoshida I."/>
            <person name="Hosoyama A."/>
            <person name="Tsuchikane K."/>
            <person name="Ando Y."/>
            <person name="Baba S."/>
            <person name="Ohji S."/>
            <person name="Hamada M."/>
            <person name="Tamura T."/>
            <person name="Yamazoe A."/>
            <person name="Yamazaki S."/>
            <person name="Fujita N."/>
        </authorList>
    </citation>
    <scope>NUCLEOTIDE SEQUENCE [LARGE SCALE GENOMIC DNA]</scope>
    <source>
        <strain evidence="1 2">NBRC 108250</strain>
    </source>
</reference>
<name>M3TBX7_GORML</name>
<evidence type="ECO:0000313" key="1">
    <source>
        <dbReference type="EMBL" id="GAC78911.1"/>
    </source>
</evidence>
<proteinExistence type="predicted"/>
<accession>M3TBX7</accession>
<dbReference type="AlphaFoldDB" id="M3TBX7"/>
<dbReference type="Proteomes" id="UP000035009">
    <property type="component" value="Unassembled WGS sequence"/>
</dbReference>